<dbReference type="InterPro" id="IPR019587">
    <property type="entry name" value="Polyketide_cyclase/dehydratase"/>
</dbReference>
<organism evidence="1 2">
    <name type="scientific">Saccharopolyspora hordei</name>
    <dbReference type="NCBI Taxonomy" id="1838"/>
    <lineage>
        <taxon>Bacteria</taxon>
        <taxon>Bacillati</taxon>
        <taxon>Actinomycetota</taxon>
        <taxon>Actinomycetes</taxon>
        <taxon>Pseudonocardiales</taxon>
        <taxon>Pseudonocardiaceae</taxon>
        <taxon>Saccharopolyspora</taxon>
    </lineage>
</organism>
<reference evidence="1 2" key="1">
    <citation type="submission" date="2020-07" db="EMBL/GenBank/DDBJ databases">
        <title>Sequencing the genomes of 1000 actinobacteria strains.</title>
        <authorList>
            <person name="Klenk H.-P."/>
        </authorList>
    </citation>
    <scope>NUCLEOTIDE SEQUENCE [LARGE SCALE GENOMIC DNA]</scope>
    <source>
        <strain evidence="1 2">DSM 44065</strain>
    </source>
</reference>
<protein>
    <submittedName>
        <fullName evidence="1">Putative membrane protein</fullName>
    </submittedName>
</protein>
<dbReference type="AlphaFoldDB" id="A0A853AJT7"/>
<dbReference type="Gene3D" id="3.30.530.20">
    <property type="match status" value="1"/>
</dbReference>
<proteinExistence type="predicted"/>
<dbReference type="Pfam" id="PF10604">
    <property type="entry name" value="Polyketide_cyc2"/>
    <property type="match status" value="1"/>
</dbReference>
<evidence type="ECO:0000313" key="1">
    <source>
        <dbReference type="EMBL" id="NYI84036.1"/>
    </source>
</evidence>
<dbReference type="Proteomes" id="UP000587002">
    <property type="component" value="Unassembled WGS sequence"/>
</dbReference>
<keyword evidence="2" id="KW-1185">Reference proteome</keyword>
<evidence type="ECO:0000313" key="2">
    <source>
        <dbReference type="Proteomes" id="UP000587002"/>
    </source>
</evidence>
<gene>
    <name evidence="1" type="ORF">HNR68_002666</name>
</gene>
<accession>A0A853AJT7</accession>
<comment type="caution">
    <text evidence="1">The sequence shown here is derived from an EMBL/GenBank/DDBJ whole genome shotgun (WGS) entry which is preliminary data.</text>
</comment>
<dbReference type="SUPFAM" id="SSF55961">
    <property type="entry name" value="Bet v1-like"/>
    <property type="match status" value="1"/>
</dbReference>
<name>A0A853AJT7_9PSEU</name>
<dbReference type="EMBL" id="JACCFJ010000001">
    <property type="protein sequence ID" value="NYI84036.1"/>
    <property type="molecule type" value="Genomic_DNA"/>
</dbReference>
<dbReference type="InterPro" id="IPR023393">
    <property type="entry name" value="START-like_dom_sf"/>
</dbReference>
<sequence length="135" mass="14971">MGDYEHWTTLRCDADTLFRYLADVGNLPRYFDSMDSAEDMGGEEVDVVAEVEGQRREGHAWFHTDPETRTMRWRSEGPNGYHGELQVTDAGDEGATVTVTLHTERADGPAIRAGLERTLANIKQQVEGSSTEPAG</sequence>
<dbReference type="RefSeq" id="WP_179720927.1">
    <property type="nucleotide sequence ID" value="NZ_BAABFH010000001.1"/>
</dbReference>